<evidence type="ECO:0000313" key="3">
    <source>
        <dbReference type="Proteomes" id="UP000595823"/>
    </source>
</evidence>
<sequence length="357" mass="42021">MISLCMIVKNEEAVIGRCLDSIKNVVEEINIVDTGSTDRTKEIARDYTDRIYDFEWVDDFAAARNFSFEKATQEYILWLDADDVLAEKDTEKFSALKQTLQPSVDAVAMDYHLAFDEYGNVTFYIKRNRLVKRKRQFRWIGAVHEYLEVGGTIVQSDIAVTHLPLHHDSDRNLRIYEKRLERGEAFTPRDFFYFANELADHLLYERAISYYEKFLATNKGWIEDNITACSKLADCYFQLGQPEKELQATFRSFIYDRPRPEFCCRLGYYFLNRNALETAVFWYTLATQQTETTMGFVNKACSTWLPHLQLCVCHSRLGDHESAYHHNEKARKYRPTDPNVLHNKHYLEGIMQKYILY</sequence>
<dbReference type="SUPFAM" id="SSF53448">
    <property type="entry name" value="Nucleotide-diphospho-sugar transferases"/>
    <property type="match status" value="1"/>
</dbReference>
<dbReference type="KEGG" id="scia:HUG15_11870"/>
<keyword evidence="3" id="KW-1185">Reference proteome</keyword>
<dbReference type="PANTHER" id="PTHR43630">
    <property type="entry name" value="POLY-BETA-1,6-N-ACETYL-D-GLUCOSAMINE SYNTHASE"/>
    <property type="match status" value="1"/>
</dbReference>
<dbReference type="EMBL" id="CP054705">
    <property type="protein sequence ID" value="QQK76186.1"/>
    <property type="molecule type" value="Genomic_DNA"/>
</dbReference>
<keyword evidence="2" id="KW-0808">Transferase</keyword>
<dbReference type="Proteomes" id="UP000595823">
    <property type="component" value="Chromosome"/>
</dbReference>
<accession>A0A7T6Z3H1</accession>
<dbReference type="CDD" id="cd02511">
    <property type="entry name" value="Beta4Glucosyltransferase"/>
    <property type="match status" value="1"/>
</dbReference>
<dbReference type="GO" id="GO:0016740">
    <property type="term" value="F:transferase activity"/>
    <property type="evidence" value="ECO:0007669"/>
    <property type="project" value="UniProtKB-KW"/>
</dbReference>
<feature type="domain" description="Glycosyltransferase 2-like" evidence="1">
    <location>
        <begin position="3"/>
        <end position="121"/>
    </location>
</feature>
<name>A0A7T6Z3H1_9BACI</name>
<organism evidence="2 3">
    <name type="scientific">Salicibibacter cibarius</name>
    <dbReference type="NCBI Taxonomy" id="2743000"/>
    <lineage>
        <taxon>Bacteria</taxon>
        <taxon>Bacillati</taxon>
        <taxon>Bacillota</taxon>
        <taxon>Bacilli</taxon>
        <taxon>Bacillales</taxon>
        <taxon>Bacillaceae</taxon>
        <taxon>Salicibibacter</taxon>
    </lineage>
</organism>
<gene>
    <name evidence="2" type="ORF">HUG15_11870</name>
</gene>
<reference evidence="2 3" key="1">
    <citation type="submission" date="2020-06" db="EMBL/GenBank/DDBJ databases">
        <title>Genomic analysis of Salicibibacter sp. NKC5-3.</title>
        <authorList>
            <person name="Oh Y.J."/>
        </authorList>
    </citation>
    <scope>NUCLEOTIDE SEQUENCE [LARGE SCALE GENOMIC DNA]</scope>
    <source>
        <strain evidence="2 3">NKC5-3</strain>
    </source>
</reference>
<evidence type="ECO:0000259" key="1">
    <source>
        <dbReference type="Pfam" id="PF00535"/>
    </source>
</evidence>
<dbReference type="InterPro" id="IPR029044">
    <property type="entry name" value="Nucleotide-diphossugar_trans"/>
</dbReference>
<dbReference type="InterPro" id="IPR001173">
    <property type="entry name" value="Glyco_trans_2-like"/>
</dbReference>
<protein>
    <submittedName>
        <fullName evidence="2">Glycosyltransferase family 2 protein</fullName>
    </submittedName>
</protein>
<dbReference type="PANTHER" id="PTHR43630:SF2">
    <property type="entry name" value="GLYCOSYLTRANSFERASE"/>
    <property type="match status" value="1"/>
</dbReference>
<dbReference type="RefSeq" id="WP_200123321.1">
    <property type="nucleotide sequence ID" value="NZ_CP054705.1"/>
</dbReference>
<proteinExistence type="predicted"/>
<evidence type="ECO:0000313" key="2">
    <source>
        <dbReference type="EMBL" id="QQK76186.1"/>
    </source>
</evidence>
<dbReference type="Gene3D" id="3.90.550.10">
    <property type="entry name" value="Spore Coat Polysaccharide Biosynthesis Protein SpsA, Chain A"/>
    <property type="match status" value="1"/>
</dbReference>
<dbReference type="Gene3D" id="1.25.40.10">
    <property type="entry name" value="Tetratricopeptide repeat domain"/>
    <property type="match status" value="1"/>
</dbReference>
<dbReference type="Pfam" id="PF00535">
    <property type="entry name" value="Glycos_transf_2"/>
    <property type="match status" value="1"/>
</dbReference>
<dbReference type="AlphaFoldDB" id="A0A7T6Z3H1"/>
<dbReference type="SUPFAM" id="SSF48452">
    <property type="entry name" value="TPR-like"/>
    <property type="match status" value="1"/>
</dbReference>
<dbReference type="InterPro" id="IPR011990">
    <property type="entry name" value="TPR-like_helical_dom_sf"/>
</dbReference>